<dbReference type="PIRSF" id="PIRSF005522">
    <property type="entry name" value="UCP005522"/>
    <property type="match status" value="1"/>
</dbReference>
<keyword evidence="3" id="KW-1185">Reference proteome</keyword>
<accession>A0A4Q1SHC3</accession>
<reference evidence="2 3" key="1">
    <citation type="journal article" date="2016" name="Int. J. Syst. Evol. Microbiol.">
        <title>Acidipila dinghuensis sp. nov., an acidobacterium isolated from forest soil.</title>
        <authorList>
            <person name="Jiang Y.W."/>
            <person name="Wang J."/>
            <person name="Chen M.H."/>
            <person name="Lv Y.Y."/>
            <person name="Qiu L.H."/>
        </authorList>
    </citation>
    <scope>NUCLEOTIDE SEQUENCE [LARGE SCALE GENOMIC DNA]</scope>
    <source>
        <strain evidence="2 3">DHOF10</strain>
    </source>
</reference>
<dbReference type="EMBL" id="SDMK01000001">
    <property type="protein sequence ID" value="RXS96779.1"/>
    <property type="molecule type" value="Genomic_DNA"/>
</dbReference>
<protein>
    <submittedName>
        <fullName evidence="2">Circularly permuted type 2 ATP-grasp protein</fullName>
    </submittedName>
</protein>
<dbReference type="Pfam" id="PF14403">
    <property type="entry name" value="CP_ATPgrasp_2"/>
    <property type="match status" value="1"/>
</dbReference>
<gene>
    <name evidence="2" type="ORF">ESZ00_02180</name>
</gene>
<evidence type="ECO:0000313" key="3">
    <source>
        <dbReference type="Proteomes" id="UP000290253"/>
    </source>
</evidence>
<dbReference type="Gene3D" id="3.30.1490.270">
    <property type="match status" value="1"/>
</dbReference>
<sequence length="489" mass="55233">MTQTQSRCKFDSPLLREYFLDGAFDEMFTPEGEIRPHYEALLAVLASLPPEELKRRKQSADVSFLMQGITFTVYGREEGTERIFPYDLVPRLVTGEDWDRIERGLTQRITALNLFLHDVYHEGKILAQGVIPREVVYSCQHFRRQMRGLQVPRNVYVAVAGTDLLRLNSGEFVVLEDNLRVPSGVSYMLTNRRIMKRTLPRLFRSYGVRPIEHYTQALLSTLRSIAPEGRPEPTIVLLTPGVYNSAYFEHTYLARQMGIELVEGRDLVIHDNIVYMRTTAGLKRVDVIYRRVDDDFIDPLAFRPDSILGAAGLFNAYRAGNVTLANAFGTGVADDKALYAYVPAIIRYYLDEDPILNNVETYLMTEKSQRQHALANLDKLVVKAVGESGGYGMLIGPQSSASDREEFKRRIEANPRNYIAQPTLDFSRSPCLLEDGSIEPRHVDLRPYILYGDKVTIVPGGLTRVALRKGSLVVNSSQGGGSKDTWVLS</sequence>
<dbReference type="Gene3D" id="3.40.50.11290">
    <property type="match status" value="1"/>
</dbReference>
<dbReference type="InterPro" id="IPR016450">
    <property type="entry name" value="UCP005522"/>
</dbReference>
<dbReference type="OrthoDB" id="9803842at2"/>
<organism evidence="2 3">
    <name type="scientific">Silvibacterium dinghuense</name>
    <dbReference type="NCBI Taxonomy" id="1560006"/>
    <lineage>
        <taxon>Bacteria</taxon>
        <taxon>Pseudomonadati</taxon>
        <taxon>Acidobacteriota</taxon>
        <taxon>Terriglobia</taxon>
        <taxon>Terriglobales</taxon>
        <taxon>Acidobacteriaceae</taxon>
        <taxon>Silvibacterium</taxon>
    </lineage>
</organism>
<feature type="domain" description="Circularly permuted ATP-grasp type 2" evidence="1">
    <location>
        <begin position="90"/>
        <end position="466"/>
    </location>
</feature>
<proteinExistence type="predicted"/>
<dbReference type="AlphaFoldDB" id="A0A4Q1SHC3"/>
<comment type="caution">
    <text evidence="2">The sequence shown here is derived from an EMBL/GenBank/DDBJ whole genome shotgun (WGS) entry which is preliminary data.</text>
</comment>
<dbReference type="InterPro" id="IPR051680">
    <property type="entry name" value="ATP-dep_Glu-Cys_Ligase-2"/>
</dbReference>
<dbReference type="PANTHER" id="PTHR34595">
    <property type="entry name" value="BLR5612 PROTEIN"/>
    <property type="match status" value="1"/>
</dbReference>
<evidence type="ECO:0000259" key="1">
    <source>
        <dbReference type="Pfam" id="PF14403"/>
    </source>
</evidence>
<evidence type="ECO:0000313" key="2">
    <source>
        <dbReference type="EMBL" id="RXS96779.1"/>
    </source>
</evidence>
<dbReference type="PANTHER" id="PTHR34595:SF7">
    <property type="entry name" value="SLL1039 PROTEIN"/>
    <property type="match status" value="1"/>
</dbReference>
<dbReference type="SUPFAM" id="SSF56059">
    <property type="entry name" value="Glutathione synthetase ATP-binding domain-like"/>
    <property type="match status" value="1"/>
</dbReference>
<dbReference type="InterPro" id="IPR025841">
    <property type="entry name" value="CP_ATPgrasp_2"/>
</dbReference>
<dbReference type="Proteomes" id="UP000290253">
    <property type="component" value="Unassembled WGS sequence"/>
</dbReference>
<name>A0A4Q1SHC3_9BACT</name>